<dbReference type="InterPro" id="IPR043129">
    <property type="entry name" value="ATPase_NBD"/>
</dbReference>
<dbReference type="SUPFAM" id="SSF53067">
    <property type="entry name" value="Actin-like ATPase domain"/>
    <property type="match status" value="2"/>
</dbReference>
<dbReference type="Gene3D" id="3.30.420.40">
    <property type="match status" value="2"/>
</dbReference>
<evidence type="ECO:0000313" key="5">
    <source>
        <dbReference type="EMBL" id="OWF39271.1"/>
    </source>
</evidence>
<keyword evidence="6" id="KW-1185">Reference proteome</keyword>
<dbReference type="InterPro" id="IPR013126">
    <property type="entry name" value="Hsp_70_fam"/>
</dbReference>
<dbReference type="GO" id="GO:0005524">
    <property type="term" value="F:ATP binding"/>
    <property type="evidence" value="ECO:0007669"/>
    <property type="project" value="UniProtKB-KW"/>
</dbReference>
<organism evidence="4">
    <name type="scientific">Mizuhopecten yessoensis</name>
    <name type="common">Japanese scallop</name>
    <name type="synonym">Patinopecten yessoensis</name>
    <dbReference type="NCBI Taxonomy" id="6573"/>
    <lineage>
        <taxon>Eukaryota</taxon>
        <taxon>Metazoa</taxon>
        <taxon>Spiralia</taxon>
        <taxon>Lophotrochozoa</taxon>
        <taxon>Mollusca</taxon>
        <taxon>Bivalvia</taxon>
        <taxon>Autobranchia</taxon>
        <taxon>Pteriomorphia</taxon>
        <taxon>Pectinida</taxon>
        <taxon>Pectinoidea</taxon>
        <taxon>Pectinidae</taxon>
        <taxon>Mizuhopecten</taxon>
    </lineage>
</organism>
<keyword evidence="4" id="KW-0346">Stress response</keyword>
<dbReference type="PANTHER" id="PTHR14187">
    <property type="entry name" value="ALPHA KINASE/ELONGATION FACTOR 2 KINASE"/>
    <property type="match status" value="1"/>
</dbReference>
<keyword evidence="2" id="KW-0547">Nucleotide-binding</keyword>
<dbReference type="PANTHER" id="PTHR14187:SF5">
    <property type="entry name" value="HEAT SHOCK 70 KDA PROTEIN 12A"/>
    <property type="match status" value="1"/>
</dbReference>
<name>A0A1C9U315_MIZYE</name>
<sequence length="577" mass="65058">MASTKKSYLFVAAIDFGTTYSGYAFSSKDEFDNDPLKIKSNVWNSGTLMSYKAPTALLLNPDKTFNSFGYEAETMMADEGGDLQDYFYFHRFKMVLHNNKNLQRATMIKDESGKPFPALDVFGLSIAFLKRHLVEAIKKQFDGIVDSDIKYVLTVPAIWDDNSKQFMREAARKGGIREEHLMIALEPEAASIYCQHVPVEKSTSSFLQCARSGLAYMVVDLGGGTADITVHQRQPDKTLKELHAATGGAFGGKSVDDAFGAFLEEIVGAENIQAMKEKHMDDYVHLLREFEMKKRKITEETPAKVTMTIPFALVELLQEDKMRKSIDDAVKKSRFSSTVTSGRQKIQIMNAEFRKFFRPTIDGIISHMEEILYDRRFMDVKYILMVGGFSDCILVQNAIRHRFTEKVVIVPDDAGLAVLKGAVLFGHVPRSISSRVARFTYGIQSWPVFEPRRHPADKKIMINGVARCRDGFFKYIEIGQQVTRGHSESQVFQALKPDEECLECSVYVSSKRDPDFVDEEGCRPLGVLKVPLDSNRRGPAEVEETLVFGETELHVRARDISTGKMYEASFDFLGDGI</sequence>
<evidence type="ECO:0000256" key="2">
    <source>
        <dbReference type="ARBA" id="ARBA00022741"/>
    </source>
</evidence>
<dbReference type="OrthoDB" id="2963168at2759"/>
<protein>
    <submittedName>
        <fullName evidence="4 5">Heat shock 70 kDa protein</fullName>
    </submittedName>
</protein>
<evidence type="ECO:0000313" key="4">
    <source>
        <dbReference type="EMBL" id="AOR17373.1"/>
    </source>
</evidence>
<accession>A0A1C9U315</accession>
<dbReference type="AlphaFoldDB" id="A0A1C9U315"/>
<comment type="similarity">
    <text evidence="1">Belongs to the heat shock protein 70 family.</text>
</comment>
<reference evidence="4" key="1">
    <citation type="journal article" date="2016" name="Fish Shellfish Immunol.">
        <title>Hsp70 gene expansions in the scallop (Patinopecten yessoensis) genome and their expression regulation after exposure to the toxic dinoflagellate Alexandrium catenella.</title>
        <authorList>
            <person name="Cheng J."/>
            <person name="Xun X."/>
            <person name="Kong Y."/>
            <person name="Wang S."/>
            <person name="Yang Z."/>
            <person name="Li Y."/>
            <person name="Kong D."/>
            <person name="Wang S."/>
            <person name="Zhang L."/>
            <person name="Hu X."/>
            <person name="Bao Z."/>
        </authorList>
    </citation>
    <scope>NUCLEOTIDE SEQUENCE</scope>
    <source>
        <strain evidence="4">PYE.11063.2.HSPA12</strain>
    </source>
</reference>
<gene>
    <name evidence="5" type="ORF">KP79_PYT12146</name>
</gene>
<reference evidence="5 6" key="2">
    <citation type="journal article" date="2017" name="Nat. Ecol. Evol.">
        <title>Scallop genome provides insights into evolution of bilaterian karyotype and development.</title>
        <authorList>
            <person name="Wang S."/>
            <person name="Zhang J."/>
            <person name="Jiao W."/>
            <person name="Li J."/>
            <person name="Xun X."/>
            <person name="Sun Y."/>
            <person name="Guo X."/>
            <person name="Huan P."/>
            <person name="Dong B."/>
            <person name="Zhang L."/>
            <person name="Hu X."/>
            <person name="Sun X."/>
            <person name="Wang J."/>
            <person name="Zhao C."/>
            <person name="Wang Y."/>
            <person name="Wang D."/>
            <person name="Huang X."/>
            <person name="Wang R."/>
            <person name="Lv J."/>
            <person name="Li Y."/>
            <person name="Zhang Z."/>
            <person name="Liu B."/>
            <person name="Lu W."/>
            <person name="Hui Y."/>
            <person name="Liang J."/>
            <person name="Zhou Z."/>
            <person name="Hou R."/>
            <person name="Li X."/>
            <person name="Liu Y."/>
            <person name="Li H."/>
            <person name="Ning X."/>
            <person name="Lin Y."/>
            <person name="Zhao L."/>
            <person name="Xing Q."/>
            <person name="Dou J."/>
            <person name="Li Y."/>
            <person name="Mao J."/>
            <person name="Guo H."/>
            <person name="Dou H."/>
            <person name="Li T."/>
            <person name="Mu C."/>
            <person name="Jiang W."/>
            <person name="Fu Q."/>
            <person name="Fu X."/>
            <person name="Miao Y."/>
            <person name="Liu J."/>
            <person name="Yu Q."/>
            <person name="Li R."/>
            <person name="Liao H."/>
            <person name="Li X."/>
            <person name="Kong Y."/>
            <person name="Jiang Z."/>
            <person name="Chourrout D."/>
            <person name="Li R."/>
            <person name="Bao Z."/>
        </authorList>
    </citation>
    <scope>NUCLEOTIDE SEQUENCE [LARGE SCALE GENOMIC DNA]</scope>
    <source>
        <strain evidence="5 6">PY_sf001</strain>
    </source>
</reference>
<dbReference type="Proteomes" id="UP000242188">
    <property type="component" value="Unassembled WGS sequence"/>
</dbReference>
<dbReference type="GO" id="GO:0140662">
    <property type="term" value="F:ATP-dependent protein folding chaperone"/>
    <property type="evidence" value="ECO:0007669"/>
    <property type="project" value="InterPro"/>
</dbReference>
<keyword evidence="3" id="KW-0067">ATP-binding</keyword>
<dbReference type="CDD" id="cd10229">
    <property type="entry name" value="ASKHA_NBD_HSP70_HSPA12"/>
    <property type="match status" value="1"/>
</dbReference>
<dbReference type="EMBL" id="KX085116">
    <property type="protein sequence ID" value="AOR17373.1"/>
    <property type="molecule type" value="mRNA"/>
</dbReference>
<evidence type="ECO:0000313" key="6">
    <source>
        <dbReference type="Proteomes" id="UP000242188"/>
    </source>
</evidence>
<proteinExistence type="evidence at transcript level"/>
<evidence type="ECO:0000256" key="1">
    <source>
        <dbReference type="ARBA" id="ARBA00007381"/>
    </source>
</evidence>
<dbReference type="STRING" id="6573.A0A1C9U315"/>
<evidence type="ECO:0000256" key="3">
    <source>
        <dbReference type="ARBA" id="ARBA00022840"/>
    </source>
</evidence>
<dbReference type="Pfam" id="PF00012">
    <property type="entry name" value="HSP70"/>
    <property type="match status" value="1"/>
</dbReference>
<dbReference type="EMBL" id="NEDP02005533">
    <property type="protein sequence ID" value="OWF39271.1"/>
    <property type="molecule type" value="Genomic_DNA"/>
</dbReference>